<gene>
    <name evidence="3" type="primary">BnaC05g34940D</name>
    <name evidence="2" type="ORF">DARMORV10_C05P47590.1</name>
    <name evidence="3" type="ORF">GSBRNA2T00026726001</name>
</gene>
<feature type="compositionally biased region" description="Basic residues" evidence="1">
    <location>
        <begin position="74"/>
        <end position="88"/>
    </location>
</feature>
<dbReference type="Proteomes" id="UP000028999">
    <property type="component" value="Unassembled WGS sequence"/>
</dbReference>
<dbReference type="EMBL" id="LK032159">
    <property type="protein sequence ID" value="CDY24460.1"/>
    <property type="molecule type" value="Genomic_DNA"/>
</dbReference>
<reference evidence="3" key="2">
    <citation type="submission" date="2014-06" db="EMBL/GenBank/DDBJ databases">
        <authorList>
            <person name="Genoscope - CEA"/>
        </authorList>
    </citation>
    <scope>NUCLEOTIDE SEQUENCE</scope>
</reference>
<evidence type="ECO:0000256" key="1">
    <source>
        <dbReference type="SAM" id="MobiDB-lite"/>
    </source>
</evidence>
<reference evidence="3 4" key="1">
    <citation type="journal article" date="2014" name="Science">
        <title>Plant genetics. Early allopolyploid evolution in the post-Neolithic Brassica napus oilseed genome.</title>
        <authorList>
            <person name="Chalhoub B."/>
            <person name="Denoeud F."/>
            <person name="Liu S."/>
            <person name="Parkin I.A."/>
            <person name="Tang H."/>
            <person name="Wang X."/>
            <person name="Chiquet J."/>
            <person name="Belcram H."/>
            <person name="Tong C."/>
            <person name="Samans B."/>
            <person name="Correa M."/>
            <person name="Da Silva C."/>
            <person name="Just J."/>
            <person name="Falentin C."/>
            <person name="Koh C.S."/>
            <person name="Le Clainche I."/>
            <person name="Bernard M."/>
            <person name="Bento P."/>
            <person name="Noel B."/>
            <person name="Labadie K."/>
            <person name="Alberti A."/>
            <person name="Charles M."/>
            <person name="Arnaud D."/>
            <person name="Guo H."/>
            <person name="Daviaud C."/>
            <person name="Alamery S."/>
            <person name="Jabbari K."/>
            <person name="Zhao M."/>
            <person name="Edger P.P."/>
            <person name="Chelaifa H."/>
            <person name="Tack D."/>
            <person name="Lassalle G."/>
            <person name="Mestiri I."/>
            <person name="Schnel N."/>
            <person name="Le Paslier M.C."/>
            <person name="Fan G."/>
            <person name="Renault V."/>
            <person name="Bayer P.E."/>
            <person name="Golicz A.A."/>
            <person name="Manoli S."/>
            <person name="Lee T.H."/>
            <person name="Thi V.H."/>
            <person name="Chalabi S."/>
            <person name="Hu Q."/>
            <person name="Fan C."/>
            <person name="Tollenaere R."/>
            <person name="Lu Y."/>
            <person name="Battail C."/>
            <person name="Shen J."/>
            <person name="Sidebottom C.H."/>
            <person name="Wang X."/>
            <person name="Canaguier A."/>
            <person name="Chauveau A."/>
            <person name="Berard A."/>
            <person name="Deniot G."/>
            <person name="Guan M."/>
            <person name="Liu Z."/>
            <person name="Sun F."/>
            <person name="Lim Y.P."/>
            <person name="Lyons E."/>
            <person name="Town C.D."/>
            <person name="Bancroft I."/>
            <person name="Wang X."/>
            <person name="Meng J."/>
            <person name="Ma J."/>
            <person name="Pires J.C."/>
            <person name="King G.J."/>
            <person name="Brunel D."/>
            <person name="Delourme R."/>
            <person name="Renard M."/>
            <person name="Aury J.M."/>
            <person name="Adams K.L."/>
            <person name="Batley J."/>
            <person name="Snowdon R.J."/>
            <person name="Tost J."/>
            <person name="Edwards D."/>
            <person name="Zhou Y."/>
            <person name="Hua W."/>
            <person name="Sharpe A.G."/>
            <person name="Paterson A.H."/>
            <person name="Guan C."/>
            <person name="Wincker P."/>
        </authorList>
    </citation>
    <scope>NUCLEOTIDE SEQUENCE [LARGE SCALE GENOMIC DNA]</scope>
    <source>
        <strain evidence="4">cv. Darmor-bzh</strain>
    </source>
</reference>
<feature type="region of interest" description="Disordered" evidence="1">
    <location>
        <begin position="66"/>
        <end position="88"/>
    </location>
</feature>
<dbReference type="Gramene" id="CDY24460">
    <property type="protein sequence ID" value="CDY24460"/>
    <property type="gene ID" value="GSBRNA2T00026726001"/>
</dbReference>
<dbReference type="PaxDb" id="3708-A0A078GD86"/>
<dbReference type="AlphaFoldDB" id="A0A078GD86"/>
<protein>
    <submittedName>
        <fullName evidence="2">(rape) hypothetical protein</fullName>
    </submittedName>
    <submittedName>
        <fullName evidence="3">BnaC05g34940D protein</fullName>
    </submittedName>
</protein>
<accession>A0A078GD86</accession>
<evidence type="ECO:0000313" key="4">
    <source>
        <dbReference type="Proteomes" id="UP000028999"/>
    </source>
</evidence>
<dbReference type="Proteomes" id="UP001295469">
    <property type="component" value="Chromosome C05"/>
</dbReference>
<sequence length="88" mass="9854">MARCTQNFKLSNSTLLIQFNDSTDFDELTKPVSSLPEEGLRFCNQTELVGLANMNTQLPGRCSDILGKMGTTGGRRKMVKRQKRLTKS</sequence>
<keyword evidence="4" id="KW-1185">Reference proteome</keyword>
<organism evidence="3 4">
    <name type="scientific">Brassica napus</name>
    <name type="common">Rape</name>
    <dbReference type="NCBI Taxonomy" id="3708"/>
    <lineage>
        <taxon>Eukaryota</taxon>
        <taxon>Viridiplantae</taxon>
        <taxon>Streptophyta</taxon>
        <taxon>Embryophyta</taxon>
        <taxon>Tracheophyta</taxon>
        <taxon>Spermatophyta</taxon>
        <taxon>Magnoliopsida</taxon>
        <taxon>eudicotyledons</taxon>
        <taxon>Gunneridae</taxon>
        <taxon>Pentapetalae</taxon>
        <taxon>rosids</taxon>
        <taxon>malvids</taxon>
        <taxon>Brassicales</taxon>
        <taxon>Brassicaceae</taxon>
        <taxon>Brassiceae</taxon>
        <taxon>Brassica</taxon>
    </lineage>
</organism>
<dbReference type="EMBL" id="HG994369">
    <property type="protein sequence ID" value="CAF1933247.1"/>
    <property type="molecule type" value="Genomic_DNA"/>
</dbReference>
<evidence type="ECO:0000313" key="2">
    <source>
        <dbReference type="EMBL" id="CAF1933247.1"/>
    </source>
</evidence>
<reference evidence="2" key="3">
    <citation type="submission" date="2021-01" db="EMBL/GenBank/DDBJ databases">
        <authorList>
            <consortium name="Genoscope - CEA"/>
            <person name="William W."/>
        </authorList>
    </citation>
    <scope>NUCLEOTIDE SEQUENCE</scope>
</reference>
<proteinExistence type="predicted"/>
<name>A0A078GD86_BRANA</name>
<evidence type="ECO:0000313" key="3">
    <source>
        <dbReference type="EMBL" id="CDY24460.1"/>
    </source>
</evidence>